<protein>
    <submittedName>
        <fullName evidence="2">Uncharacterized protein</fullName>
    </submittedName>
</protein>
<feature type="region of interest" description="Disordered" evidence="1">
    <location>
        <begin position="1"/>
        <end position="28"/>
    </location>
</feature>
<accession>A0ABQ7TLT1</accession>
<organism evidence="2 3">
    <name type="scientific">Phrynosoma platyrhinos</name>
    <name type="common">Desert horned lizard</name>
    <dbReference type="NCBI Taxonomy" id="52577"/>
    <lineage>
        <taxon>Eukaryota</taxon>
        <taxon>Metazoa</taxon>
        <taxon>Chordata</taxon>
        <taxon>Craniata</taxon>
        <taxon>Vertebrata</taxon>
        <taxon>Euteleostomi</taxon>
        <taxon>Lepidosauria</taxon>
        <taxon>Squamata</taxon>
        <taxon>Bifurcata</taxon>
        <taxon>Unidentata</taxon>
        <taxon>Episquamata</taxon>
        <taxon>Toxicofera</taxon>
        <taxon>Iguania</taxon>
        <taxon>Phrynosomatidae</taxon>
        <taxon>Phrynosomatinae</taxon>
        <taxon>Phrynosoma</taxon>
    </lineage>
</organism>
<feature type="compositionally biased region" description="Low complexity" evidence="1">
    <location>
        <begin position="56"/>
        <end position="75"/>
    </location>
</feature>
<proteinExistence type="predicted"/>
<comment type="caution">
    <text evidence="2">The sequence shown here is derived from an EMBL/GenBank/DDBJ whole genome shotgun (WGS) entry which is preliminary data.</text>
</comment>
<evidence type="ECO:0000313" key="3">
    <source>
        <dbReference type="Proteomes" id="UP000826234"/>
    </source>
</evidence>
<dbReference type="Proteomes" id="UP000826234">
    <property type="component" value="Unassembled WGS sequence"/>
</dbReference>
<gene>
    <name evidence="2" type="ORF">JD844_003972</name>
</gene>
<keyword evidence="3" id="KW-1185">Reference proteome</keyword>
<dbReference type="EMBL" id="JAIPUX010000415">
    <property type="protein sequence ID" value="KAH0630779.1"/>
    <property type="molecule type" value="Genomic_DNA"/>
</dbReference>
<name>A0ABQ7TLT1_PHRPL</name>
<feature type="region of interest" description="Disordered" evidence="1">
    <location>
        <begin position="56"/>
        <end position="76"/>
    </location>
</feature>
<evidence type="ECO:0000256" key="1">
    <source>
        <dbReference type="SAM" id="MobiDB-lite"/>
    </source>
</evidence>
<sequence>MSSDSVAPRRSGARFSPVSGGRFPHQSMQQAPMMSGVNHMSAQGVPSGIRPSQLLSDQQQQYLRQQQQQQQQQMLRGCSLQNARDLDPPARLALMKTDSWANGWFTRKDLVSSVLLGTGAKEMKGRSLLRRHGSHFLSFGDEMQMLVGGSVFNAGRPAGVILCSPASVPRVMPMLFRPMRGPRGLLPHLARKSQALGNIAVRLG</sequence>
<evidence type="ECO:0000313" key="2">
    <source>
        <dbReference type="EMBL" id="KAH0630779.1"/>
    </source>
</evidence>
<reference evidence="2 3" key="1">
    <citation type="journal article" date="2022" name="Gigascience">
        <title>A chromosome-level genome assembly and annotation of the desert horned lizard, Phrynosoma platyrhinos, provides insight into chromosomal rearrangements among reptiles.</title>
        <authorList>
            <person name="Koochekian N."/>
            <person name="Ascanio A."/>
            <person name="Farleigh K."/>
            <person name="Card D.C."/>
            <person name="Schield D.R."/>
            <person name="Castoe T.A."/>
            <person name="Jezkova T."/>
        </authorList>
    </citation>
    <scope>NUCLEOTIDE SEQUENCE [LARGE SCALE GENOMIC DNA]</scope>
    <source>
        <strain evidence="2">NK-2021</strain>
    </source>
</reference>